<sequence>MATNNISEEARSEVLVMYRECLHNHAATTTPMAYIVDGCGLFEASGPNGMVCAACRCHRNFHRRLEVDIPHAQIQNNIASQQHGTSTNPVLLPQPQAHQQTSTNRTTTSAPTPAIPDPVPQPQFHPQTYTRRAQTPAPIGRQEMNRQVQRSEEPVQEASTRHTVETEATLRRRRITRGQSERMRVIAESNGWKMFREYSREEVNRICAEIGITRTVMKNWISNHRRIHAAASNPEAN</sequence>
<evidence type="ECO:0000313" key="6">
    <source>
        <dbReference type="EMBL" id="KAK4438326.1"/>
    </source>
</evidence>
<keyword evidence="6" id="KW-0238">DNA-binding</keyword>
<feature type="compositionally biased region" description="Basic and acidic residues" evidence="4">
    <location>
        <begin position="149"/>
        <end position="166"/>
    </location>
</feature>
<dbReference type="SUPFAM" id="SSF46689">
    <property type="entry name" value="Homeodomain-like"/>
    <property type="match status" value="1"/>
</dbReference>
<dbReference type="PROSITE" id="PS51523">
    <property type="entry name" value="ZF_HD_DIMER"/>
    <property type="match status" value="1"/>
</dbReference>
<dbReference type="PANTHER" id="PTHR31948">
    <property type="entry name" value="ZINC-FINGER HOMEODOMAIN PROTEIN 2"/>
    <property type="match status" value="1"/>
</dbReference>
<dbReference type="Pfam" id="PF04770">
    <property type="entry name" value="ZF-HD_dimer"/>
    <property type="match status" value="1"/>
</dbReference>
<dbReference type="Gene3D" id="1.10.10.60">
    <property type="entry name" value="Homeodomain-like"/>
    <property type="match status" value="1"/>
</dbReference>
<dbReference type="PANTHER" id="PTHR31948:SF72">
    <property type="entry name" value="ZINC-FINGER HOMEODOMAIN PROTEIN 10"/>
    <property type="match status" value="1"/>
</dbReference>
<feature type="compositionally biased region" description="Low complexity" evidence="4">
    <location>
        <begin position="101"/>
        <end position="112"/>
    </location>
</feature>
<feature type="domain" description="ZF-HD dimerization-type" evidence="5">
    <location>
        <begin position="18"/>
        <end position="65"/>
    </location>
</feature>
<keyword evidence="7" id="KW-1185">Reference proteome</keyword>
<evidence type="ECO:0000256" key="2">
    <source>
        <dbReference type="ARBA" id="ARBA00022771"/>
    </source>
</evidence>
<keyword evidence="2 6" id="KW-0863">Zinc-finger</keyword>
<keyword evidence="6" id="KW-0371">Homeobox</keyword>
<dbReference type="GO" id="GO:0050793">
    <property type="term" value="P:regulation of developmental process"/>
    <property type="evidence" value="ECO:0007669"/>
    <property type="project" value="TreeGrafter"/>
</dbReference>
<evidence type="ECO:0000256" key="4">
    <source>
        <dbReference type="SAM" id="MobiDB-lite"/>
    </source>
</evidence>
<dbReference type="GO" id="GO:0005634">
    <property type="term" value="C:nucleus"/>
    <property type="evidence" value="ECO:0007669"/>
    <property type="project" value="TreeGrafter"/>
</dbReference>
<reference evidence="6" key="1">
    <citation type="submission" date="2020-06" db="EMBL/GenBank/DDBJ databases">
        <authorList>
            <person name="Li T."/>
            <person name="Hu X."/>
            <person name="Zhang T."/>
            <person name="Song X."/>
            <person name="Zhang H."/>
            <person name="Dai N."/>
            <person name="Sheng W."/>
            <person name="Hou X."/>
            <person name="Wei L."/>
        </authorList>
    </citation>
    <scope>NUCLEOTIDE SEQUENCE</scope>
    <source>
        <strain evidence="6">3651</strain>
        <tissue evidence="6">Leaf</tissue>
    </source>
</reference>
<dbReference type="InterPro" id="IPR006456">
    <property type="entry name" value="ZF_HD_homeobox_Cys/His_dimer"/>
</dbReference>
<evidence type="ECO:0000259" key="5">
    <source>
        <dbReference type="PROSITE" id="PS51523"/>
    </source>
</evidence>
<dbReference type="AlphaFoldDB" id="A0AAE1YXY2"/>
<dbReference type="GO" id="GO:0003700">
    <property type="term" value="F:DNA-binding transcription factor activity"/>
    <property type="evidence" value="ECO:0007669"/>
    <property type="project" value="TreeGrafter"/>
</dbReference>
<reference evidence="6" key="2">
    <citation type="journal article" date="2024" name="Plant">
        <title>Genomic evolution and insights into agronomic trait innovations of Sesamum species.</title>
        <authorList>
            <person name="Miao H."/>
            <person name="Wang L."/>
            <person name="Qu L."/>
            <person name="Liu H."/>
            <person name="Sun Y."/>
            <person name="Le M."/>
            <person name="Wang Q."/>
            <person name="Wei S."/>
            <person name="Zheng Y."/>
            <person name="Lin W."/>
            <person name="Duan Y."/>
            <person name="Cao H."/>
            <person name="Xiong S."/>
            <person name="Wang X."/>
            <person name="Wei L."/>
            <person name="Li C."/>
            <person name="Ma Q."/>
            <person name="Ju M."/>
            <person name="Zhao R."/>
            <person name="Li G."/>
            <person name="Mu C."/>
            <person name="Tian Q."/>
            <person name="Mei H."/>
            <person name="Zhang T."/>
            <person name="Gao T."/>
            <person name="Zhang H."/>
        </authorList>
    </citation>
    <scope>NUCLEOTIDE SEQUENCE</scope>
    <source>
        <strain evidence="6">3651</strain>
    </source>
</reference>
<feature type="region of interest" description="Disordered" evidence="4">
    <location>
        <begin position="81"/>
        <end position="121"/>
    </location>
</feature>
<protein>
    <submittedName>
        <fullName evidence="6">Zinc-finger homeodomain protein 1</fullName>
    </submittedName>
</protein>
<dbReference type="GO" id="GO:0000976">
    <property type="term" value="F:transcription cis-regulatory region binding"/>
    <property type="evidence" value="ECO:0007669"/>
    <property type="project" value="TreeGrafter"/>
</dbReference>
<evidence type="ECO:0000313" key="7">
    <source>
        <dbReference type="Proteomes" id="UP001293254"/>
    </source>
</evidence>
<dbReference type="InterPro" id="IPR009057">
    <property type="entry name" value="Homeodomain-like_sf"/>
</dbReference>
<dbReference type="NCBIfam" id="TIGR01566">
    <property type="entry name" value="ZF_HD_prot_N"/>
    <property type="match status" value="1"/>
</dbReference>
<proteinExistence type="predicted"/>
<evidence type="ECO:0000256" key="1">
    <source>
        <dbReference type="ARBA" id="ARBA00022723"/>
    </source>
</evidence>
<keyword evidence="3" id="KW-0862">Zinc</keyword>
<gene>
    <name evidence="6" type="ORF">Salat_0166900</name>
</gene>
<keyword evidence="1" id="KW-0479">Metal-binding</keyword>
<feature type="region of interest" description="Disordered" evidence="4">
    <location>
        <begin position="145"/>
        <end position="166"/>
    </location>
</feature>
<accession>A0AAE1YXY2</accession>
<comment type="caution">
    <text evidence="6">The sequence shown here is derived from an EMBL/GenBank/DDBJ whole genome shotgun (WGS) entry which is preliminary data.</text>
</comment>
<name>A0AAE1YXY2_9LAMI</name>
<dbReference type="GO" id="GO:0008270">
    <property type="term" value="F:zinc ion binding"/>
    <property type="evidence" value="ECO:0007669"/>
    <property type="project" value="UniProtKB-KW"/>
</dbReference>
<organism evidence="6 7">
    <name type="scientific">Sesamum alatum</name>
    <dbReference type="NCBI Taxonomy" id="300844"/>
    <lineage>
        <taxon>Eukaryota</taxon>
        <taxon>Viridiplantae</taxon>
        <taxon>Streptophyta</taxon>
        <taxon>Embryophyta</taxon>
        <taxon>Tracheophyta</taxon>
        <taxon>Spermatophyta</taxon>
        <taxon>Magnoliopsida</taxon>
        <taxon>eudicotyledons</taxon>
        <taxon>Gunneridae</taxon>
        <taxon>Pentapetalae</taxon>
        <taxon>asterids</taxon>
        <taxon>lamiids</taxon>
        <taxon>Lamiales</taxon>
        <taxon>Pedaliaceae</taxon>
        <taxon>Sesamum</taxon>
    </lineage>
</organism>
<dbReference type="Proteomes" id="UP001293254">
    <property type="component" value="Unassembled WGS sequence"/>
</dbReference>
<evidence type="ECO:0000256" key="3">
    <source>
        <dbReference type="ARBA" id="ARBA00022833"/>
    </source>
</evidence>
<dbReference type="EMBL" id="JACGWO010000001">
    <property type="protein sequence ID" value="KAK4438326.1"/>
    <property type="molecule type" value="Genomic_DNA"/>
</dbReference>